<comment type="caution">
    <text evidence="1">The sequence shown here is derived from an EMBL/GenBank/DDBJ whole genome shotgun (WGS) entry which is preliminary data.</text>
</comment>
<proteinExistence type="predicted"/>
<name>A0ACB7TDI7_HYAAI</name>
<dbReference type="Proteomes" id="UP000821845">
    <property type="component" value="Chromosome 1"/>
</dbReference>
<evidence type="ECO:0000313" key="1">
    <source>
        <dbReference type="EMBL" id="KAH6944193.1"/>
    </source>
</evidence>
<evidence type="ECO:0000313" key="2">
    <source>
        <dbReference type="Proteomes" id="UP000821845"/>
    </source>
</evidence>
<reference evidence="1" key="1">
    <citation type="submission" date="2020-05" db="EMBL/GenBank/DDBJ databases">
        <title>Large-scale comparative analyses of tick genomes elucidate their genetic diversity and vector capacities.</title>
        <authorList>
            <person name="Jia N."/>
            <person name="Wang J."/>
            <person name="Shi W."/>
            <person name="Du L."/>
            <person name="Sun Y."/>
            <person name="Zhan W."/>
            <person name="Jiang J."/>
            <person name="Wang Q."/>
            <person name="Zhang B."/>
            <person name="Ji P."/>
            <person name="Sakyi L.B."/>
            <person name="Cui X."/>
            <person name="Yuan T."/>
            <person name="Jiang B."/>
            <person name="Yang W."/>
            <person name="Lam T.T.-Y."/>
            <person name="Chang Q."/>
            <person name="Ding S."/>
            <person name="Wang X."/>
            <person name="Zhu J."/>
            <person name="Ruan X."/>
            <person name="Zhao L."/>
            <person name="Wei J."/>
            <person name="Que T."/>
            <person name="Du C."/>
            <person name="Cheng J."/>
            <person name="Dai P."/>
            <person name="Han X."/>
            <person name="Huang E."/>
            <person name="Gao Y."/>
            <person name="Liu J."/>
            <person name="Shao H."/>
            <person name="Ye R."/>
            <person name="Li L."/>
            <person name="Wei W."/>
            <person name="Wang X."/>
            <person name="Wang C."/>
            <person name="Yang T."/>
            <person name="Huo Q."/>
            <person name="Li W."/>
            <person name="Guo W."/>
            <person name="Chen H."/>
            <person name="Zhou L."/>
            <person name="Ni X."/>
            <person name="Tian J."/>
            <person name="Zhou Y."/>
            <person name="Sheng Y."/>
            <person name="Liu T."/>
            <person name="Pan Y."/>
            <person name="Xia L."/>
            <person name="Li J."/>
            <person name="Zhao F."/>
            <person name="Cao W."/>
        </authorList>
    </citation>
    <scope>NUCLEOTIDE SEQUENCE</scope>
    <source>
        <strain evidence="1">Hyas-2018</strain>
    </source>
</reference>
<protein>
    <submittedName>
        <fullName evidence="1">Uncharacterized protein</fullName>
    </submittedName>
</protein>
<organism evidence="1 2">
    <name type="scientific">Hyalomma asiaticum</name>
    <name type="common">Tick</name>
    <dbReference type="NCBI Taxonomy" id="266040"/>
    <lineage>
        <taxon>Eukaryota</taxon>
        <taxon>Metazoa</taxon>
        <taxon>Ecdysozoa</taxon>
        <taxon>Arthropoda</taxon>
        <taxon>Chelicerata</taxon>
        <taxon>Arachnida</taxon>
        <taxon>Acari</taxon>
        <taxon>Parasitiformes</taxon>
        <taxon>Ixodida</taxon>
        <taxon>Ixodoidea</taxon>
        <taxon>Ixodidae</taxon>
        <taxon>Hyalomminae</taxon>
        <taxon>Hyalomma</taxon>
    </lineage>
</organism>
<dbReference type="EMBL" id="CM023481">
    <property type="protein sequence ID" value="KAH6944193.1"/>
    <property type="molecule type" value="Genomic_DNA"/>
</dbReference>
<sequence length="417" mass="44352">MCTTDEDADSSDDETEDVISECTTSEESGDHIDPQVATVEPRAEAHASVSTATVETKALSRTPSCRCPRSEAPFSARRLVQSAGLANDEVPCICCNTEDTDSLGELQVHQTTSYATGSVSVESRLESSLTTSMSSGPVTRTVHVTTTVSSVSPVETLRGSFSRRCMNSLTTVCVPLLVDRFSWQSGRVHHGIVRQPSFRRRSGSSVAKGHLASHCLARSSSAAQPQLGFAPDEVKESFTDCSNKPLPVCDETTVTVKELAASLKDLEEDTDEPIRFFFTTPSPTLEHPLMVGAAHTLVKEGHCVAEARPLSVSSTEGVWRCCNNREGPGVAPNKNDSPVPKAPERPTDLPSKKASVYASLRGAALSSIRAFLALLLYGGTALCMFHSASRAKGPSSAGLLGQQGVYPDASHGARSKV</sequence>
<keyword evidence="2" id="KW-1185">Reference proteome</keyword>
<accession>A0ACB7TDI7</accession>
<gene>
    <name evidence="1" type="ORF">HPB50_002260</name>
</gene>